<dbReference type="PANTHER" id="PTHR43736">
    <property type="entry name" value="ADP-RIBOSE PYROPHOSPHATASE"/>
    <property type="match status" value="1"/>
</dbReference>
<evidence type="ECO:0000259" key="1">
    <source>
        <dbReference type="Pfam" id="PF00293"/>
    </source>
</evidence>
<feature type="domain" description="Nudix hydrolase" evidence="1">
    <location>
        <begin position="29"/>
        <end position="110"/>
    </location>
</feature>
<dbReference type="Proteomes" id="UP000484255">
    <property type="component" value="Unassembled WGS sequence"/>
</dbReference>
<dbReference type="CDD" id="cd18873">
    <property type="entry name" value="NUDIX_NadM_like"/>
    <property type="match status" value="1"/>
</dbReference>
<feature type="domain" description="NrtR DNA-binding winged helix" evidence="2">
    <location>
        <begin position="163"/>
        <end position="223"/>
    </location>
</feature>
<dbReference type="EMBL" id="JAAGOH010000037">
    <property type="protein sequence ID" value="NDY93477.1"/>
    <property type="molecule type" value="Genomic_DNA"/>
</dbReference>
<dbReference type="Pfam" id="PF00293">
    <property type="entry name" value="NUDIX"/>
    <property type="match status" value="1"/>
</dbReference>
<reference evidence="3 4" key="1">
    <citation type="submission" date="2020-02" db="EMBL/GenBank/DDBJ databases">
        <title>Ideonella bacterium strain TBM-1.</title>
        <authorList>
            <person name="Chen W.-M."/>
        </authorList>
    </citation>
    <scope>NUCLEOTIDE SEQUENCE [LARGE SCALE GENOMIC DNA]</scope>
    <source>
        <strain evidence="3 4">TBM-1</strain>
    </source>
</reference>
<sequence length="242" mass="25998">MPAPTPKPASPADALAPAAPVICTVDIVLLTLVDAELQVALLQRDREPFQGALALPGGYIHPQEDDSAWDAAARVLRDKAGLPNPYLEQLATFSGPGRDPRGWSLSVAYCALVPAAELAAPTAGPLVLRPVARLPSLPFDHRAIIDTAVARVRTKSQYSSLPVYLCGQVFTLPQLQAVYEAVLGEPVNKVSFRRKMDELAMLEPVEGAMTTGGAHRPAQLWRLRKPFERRLSLSERGLGVGG</sequence>
<gene>
    <name evidence="3" type="ORF">G3A44_19990</name>
</gene>
<dbReference type="InterPro" id="IPR054105">
    <property type="entry name" value="WHD_NrtR"/>
</dbReference>
<proteinExistence type="predicted"/>
<dbReference type="RefSeq" id="WP_163459515.1">
    <property type="nucleotide sequence ID" value="NZ_JAAGOH010000037.1"/>
</dbReference>
<dbReference type="InterPro" id="IPR000086">
    <property type="entry name" value="NUDIX_hydrolase_dom"/>
</dbReference>
<dbReference type="Gene3D" id="3.90.79.10">
    <property type="entry name" value="Nucleoside Triphosphate Pyrophosphohydrolase"/>
    <property type="match status" value="1"/>
</dbReference>
<evidence type="ECO:0000313" key="4">
    <source>
        <dbReference type="Proteomes" id="UP000484255"/>
    </source>
</evidence>
<dbReference type="SUPFAM" id="SSF55811">
    <property type="entry name" value="Nudix"/>
    <property type="match status" value="1"/>
</dbReference>
<dbReference type="GO" id="GO:0016787">
    <property type="term" value="F:hydrolase activity"/>
    <property type="evidence" value="ECO:0007669"/>
    <property type="project" value="UniProtKB-KW"/>
</dbReference>
<accession>A0A7C9PJC8</accession>
<organism evidence="3 4">
    <name type="scientific">Ideonella livida</name>
    <dbReference type="NCBI Taxonomy" id="2707176"/>
    <lineage>
        <taxon>Bacteria</taxon>
        <taxon>Pseudomonadati</taxon>
        <taxon>Pseudomonadota</taxon>
        <taxon>Betaproteobacteria</taxon>
        <taxon>Burkholderiales</taxon>
        <taxon>Sphaerotilaceae</taxon>
        <taxon>Ideonella</taxon>
    </lineage>
</organism>
<keyword evidence="4" id="KW-1185">Reference proteome</keyword>
<dbReference type="InterPro" id="IPR036388">
    <property type="entry name" value="WH-like_DNA-bd_sf"/>
</dbReference>
<keyword evidence="3" id="KW-0378">Hydrolase</keyword>
<dbReference type="InterPro" id="IPR036390">
    <property type="entry name" value="WH_DNA-bd_sf"/>
</dbReference>
<dbReference type="Gene3D" id="1.10.10.10">
    <property type="entry name" value="Winged helix-like DNA-binding domain superfamily/Winged helix DNA-binding domain"/>
    <property type="match status" value="1"/>
</dbReference>
<dbReference type="Pfam" id="PF21906">
    <property type="entry name" value="WHD_NrtR"/>
    <property type="match status" value="1"/>
</dbReference>
<comment type="caution">
    <text evidence="3">The sequence shown here is derived from an EMBL/GenBank/DDBJ whole genome shotgun (WGS) entry which is preliminary data.</text>
</comment>
<dbReference type="InterPro" id="IPR015797">
    <property type="entry name" value="NUDIX_hydrolase-like_dom_sf"/>
</dbReference>
<dbReference type="AlphaFoldDB" id="A0A7C9PJC8"/>
<dbReference type="PANTHER" id="PTHR43736:SF4">
    <property type="entry name" value="SLR1690 PROTEIN"/>
    <property type="match status" value="1"/>
</dbReference>
<name>A0A7C9PJC8_9BURK</name>
<evidence type="ECO:0000313" key="3">
    <source>
        <dbReference type="EMBL" id="NDY93477.1"/>
    </source>
</evidence>
<dbReference type="SUPFAM" id="SSF46785">
    <property type="entry name" value="Winged helix' DNA-binding domain"/>
    <property type="match status" value="1"/>
</dbReference>
<protein>
    <submittedName>
        <fullName evidence="3">NUDIX hydrolase</fullName>
    </submittedName>
</protein>
<evidence type="ECO:0000259" key="2">
    <source>
        <dbReference type="Pfam" id="PF21906"/>
    </source>
</evidence>